<feature type="domain" description="ANTAR" evidence="6">
    <location>
        <begin position="220"/>
        <end position="281"/>
    </location>
</feature>
<gene>
    <name evidence="7" type="ORF">E0H73_10160</name>
</gene>
<dbReference type="Gene3D" id="3.30.450.40">
    <property type="match status" value="1"/>
</dbReference>
<organism evidence="7 8">
    <name type="scientific">Kribbella pittospori</name>
    <dbReference type="NCBI Taxonomy" id="722689"/>
    <lineage>
        <taxon>Bacteria</taxon>
        <taxon>Bacillati</taxon>
        <taxon>Actinomycetota</taxon>
        <taxon>Actinomycetes</taxon>
        <taxon>Propionibacteriales</taxon>
        <taxon>Kribbellaceae</taxon>
        <taxon>Kribbella</taxon>
    </lineage>
</organism>
<evidence type="ECO:0000259" key="6">
    <source>
        <dbReference type="PROSITE" id="PS50921"/>
    </source>
</evidence>
<dbReference type="Gene3D" id="1.10.10.10">
    <property type="entry name" value="Winged helix-like DNA-binding domain superfamily/Winged helix DNA-binding domain"/>
    <property type="match status" value="1"/>
</dbReference>
<dbReference type="SMART" id="SM00065">
    <property type="entry name" value="GAF"/>
    <property type="match status" value="1"/>
</dbReference>
<evidence type="ECO:0000256" key="5">
    <source>
        <dbReference type="SAM" id="MobiDB-lite"/>
    </source>
</evidence>
<dbReference type="PROSITE" id="PS50921">
    <property type="entry name" value="ANTAR"/>
    <property type="match status" value="1"/>
</dbReference>
<evidence type="ECO:0000256" key="1">
    <source>
        <dbReference type="ARBA" id="ARBA00022679"/>
    </source>
</evidence>
<dbReference type="InterPro" id="IPR036388">
    <property type="entry name" value="WH-like_DNA-bd_sf"/>
</dbReference>
<keyword evidence="1" id="KW-0808">Transferase</keyword>
<evidence type="ECO:0000256" key="3">
    <source>
        <dbReference type="ARBA" id="ARBA00023015"/>
    </source>
</evidence>
<feature type="compositionally biased region" description="Basic and acidic residues" evidence="5">
    <location>
        <begin position="1"/>
        <end position="18"/>
    </location>
</feature>
<dbReference type="AlphaFoldDB" id="A0A4R0L1P3"/>
<dbReference type="EMBL" id="SJKB01000002">
    <property type="protein sequence ID" value="TCC64718.1"/>
    <property type="molecule type" value="Genomic_DNA"/>
</dbReference>
<accession>A0A4R0L1P3</accession>
<sequence length="300" mass="32353">MRRIAEAEHHLGPFDTTHHSRHQTTVRRPAVGSGNGGQRGILDVSLCDVGWRDSWEGTVQHDPSDYSQAVEFAQLALNLHDAEHVDETIESVVRSAVQAVGGDAAGLVLSHRGGRLEVAAVTDPVVETIYRYQLETGEGAMLAAAAAGSPLHVRDVAADSRWPRWSEVLTGLGLRSVIHVPMLLDGRGAGILSVYAALPNAFSADDVAVTHILARHASVAVATARRQANLAQAVDARKLVGQAMGILMERYGLDGDRAFEVLKRYSQDTHTKLRDVAQHLIQTRRLPTGPAKDEFPPSTA</sequence>
<dbReference type="OrthoDB" id="7466251at2"/>
<keyword evidence="8" id="KW-1185">Reference proteome</keyword>
<proteinExistence type="predicted"/>
<dbReference type="InterPro" id="IPR011006">
    <property type="entry name" value="CheY-like_superfamily"/>
</dbReference>
<dbReference type="InterPro" id="IPR003018">
    <property type="entry name" value="GAF"/>
</dbReference>
<comment type="caution">
    <text evidence="7">The sequence shown here is derived from an EMBL/GenBank/DDBJ whole genome shotgun (WGS) entry which is preliminary data.</text>
</comment>
<dbReference type="Pfam" id="PF03861">
    <property type="entry name" value="ANTAR"/>
    <property type="match status" value="1"/>
</dbReference>
<reference evidence="7 8" key="1">
    <citation type="submission" date="2019-02" db="EMBL/GenBank/DDBJ databases">
        <title>Kribbella capetownensis sp. nov. and Kribbella speibonae sp. nov., isolated from soil.</title>
        <authorList>
            <person name="Curtis S.M."/>
            <person name="Norton I."/>
            <person name="Everest G.J."/>
            <person name="Meyers P.R."/>
        </authorList>
    </citation>
    <scope>NUCLEOTIDE SEQUENCE [LARGE SCALE GENOMIC DNA]</scope>
    <source>
        <strain evidence="7 8">NRRL B-24813</strain>
    </source>
</reference>
<dbReference type="GO" id="GO:0003723">
    <property type="term" value="F:RNA binding"/>
    <property type="evidence" value="ECO:0007669"/>
    <property type="project" value="InterPro"/>
</dbReference>
<keyword evidence="2" id="KW-0418">Kinase</keyword>
<dbReference type="InterPro" id="IPR005561">
    <property type="entry name" value="ANTAR"/>
</dbReference>
<protein>
    <submittedName>
        <fullName evidence="7">ANTAR domain-containing protein</fullName>
    </submittedName>
</protein>
<dbReference type="Proteomes" id="UP000291144">
    <property type="component" value="Unassembled WGS sequence"/>
</dbReference>
<dbReference type="SMART" id="SM01012">
    <property type="entry name" value="ANTAR"/>
    <property type="match status" value="1"/>
</dbReference>
<evidence type="ECO:0000256" key="2">
    <source>
        <dbReference type="ARBA" id="ARBA00022777"/>
    </source>
</evidence>
<dbReference type="SUPFAM" id="SSF52172">
    <property type="entry name" value="CheY-like"/>
    <property type="match status" value="1"/>
</dbReference>
<evidence type="ECO:0000313" key="7">
    <source>
        <dbReference type="EMBL" id="TCC64718.1"/>
    </source>
</evidence>
<dbReference type="GO" id="GO:0016301">
    <property type="term" value="F:kinase activity"/>
    <property type="evidence" value="ECO:0007669"/>
    <property type="project" value="UniProtKB-KW"/>
</dbReference>
<dbReference type="InterPro" id="IPR029016">
    <property type="entry name" value="GAF-like_dom_sf"/>
</dbReference>
<keyword evidence="4" id="KW-0804">Transcription</keyword>
<dbReference type="Pfam" id="PF13185">
    <property type="entry name" value="GAF_2"/>
    <property type="match status" value="1"/>
</dbReference>
<name>A0A4R0L1P3_9ACTN</name>
<evidence type="ECO:0000256" key="4">
    <source>
        <dbReference type="ARBA" id="ARBA00023163"/>
    </source>
</evidence>
<feature type="region of interest" description="Disordered" evidence="5">
    <location>
        <begin position="1"/>
        <end position="37"/>
    </location>
</feature>
<dbReference type="SUPFAM" id="SSF55781">
    <property type="entry name" value="GAF domain-like"/>
    <property type="match status" value="1"/>
</dbReference>
<keyword evidence="3" id="KW-0805">Transcription regulation</keyword>
<evidence type="ECO:0000313" key="8">
    <source>
        <dbReference type="Proteomes" id="UP000291144"/>
    </source>
</evidence>